<dbReference type="SUPFAM" id="SSF50965">
    <property type="entry name" value="Galactose oxidase, central domain"/>
    <property type="match status" value="1"/>
</dbReference>
<reference evidence="3" key="2">
    <citation type="submission" date="2017-06" db="EMBL/GenBank/DDBJ databases">
        <title>WGS assembly of Brachypodium distachyon.</title>
        <authorList>
            <consortium name="The International Brachypodium Initiative"/>
            <person name="Lucas S."/>
            <person name="Harmon-Smith M."/>
            <person name="Lail K."/>
            <person name="Tice H."/>
            <person name="Grimwood J."/>
            <person name="Bruce D."/>
            <person name="Barry K."/>
            <person name="Shu S."/>
            <person name="Lindquist E."/>
            <person name="Wang M."/>
            <person name="Pitluck S."/>
            <person name="Vogel J.P."/>
            <person name="Garvin D.F."/>
            <person name="Mockler T.C."/>
            <person name="Schmutz J."/>
            <person name="Rokhsar D."/>
            <person name="Bevan M.W."/>
        </authorList>
    </citation>
    <scope>NUCLEOTIDE SEQUENCE</scope>
    <source>
        <strain evidence="3">Bd21</strain>
    </source>
</reference>
<dbReference type="InterPro" id="IPR011043">
    <property type="entry name" value="Gal_Oxase/kelch_b-propeller"/>
</dbReference>
<dbReference type="InterPro" id="IPR017451">
    <property type="entry name" value="F-box-assoc_interact_dom"/>
</dbReference>
<dbReference type="Pfam" id="PF08268">
    <property type="entry name" value="FBA_3"/>
    <property type="match status" value="1"/>
</dbReference>
<dbReference type="PANTHER" id="PTHR31672">
    <property type="entry name" value="BNACNNG10540D PROTEIN"/>
    <property type="match status" value="1"/>
</dbReference>
<dbReference type="EnsemblPlants" id="PNT64016">
    <property type="protein sequence ID" value="PNT64016"/>
    <property type="gene ID" value="BRADI_4g23565v3"/>
</dbReference>
<dbReference type="InParanoid" id="A0A2K2CPR0"/>
<dbReference type="AlphaFoldDB" id="A0A2K2CPR0"/>
<feature type="region of interest" description="Disordered" evidence="1">
    <location>
        <begin position="81"/>
        <end position="105"/>
    </location>
</feature>
<evidence type="ECO:0000259" key="2">
    <source>
        <dbReference type="Pfam" id="PF08268"/>
    </source>
</evidence>
<dbReference type="OrthoDB" id="680142at2759"/>
<sequence length="426" mass="47556">MTVFYGIMDHPRPSSNKRRRITRKPPAACTLPDDLVISEILPRLPAKCLMRFKSVCRVWRAAMAEPGFALRHREHHRLPRGVPPPVLVMPRKSSIDEEEEEDELSKDVSFHRLRLGPPTSADAIDEEELMMKKSFVVNHSTHEQAAAMTNAIFPTHCDGLVAIATAGDQVFVCNPATHEFVALPPGTPDARESRTEPASVAALGFNPHTKRYVVARYFYRRDDEDGTCVDIGHELFTLGGGGDDDSSWSWELTEDPPLPIVPSRPVCIGGALYWVSTNNKLLKFSLSDNKFAVIPLPPATSYHYTLASLTDLDGNLCYVHTASATVFDVWQLVDDGGGMSWSPRCRIDTLDEGLGFDAFLPVWAGEGRMLVAVDYEKLYWCYEKSGRLEEAVDLEVDVDLGREDGELYLHHVVPYVESLISIRSCK</sequence>
<dbReference type="Gene3D" id="1.20.1280.50">
    <property type="match status" value="1"/>
</dbReference>
<name>A0A2K2CPR0_BRADI</name>
<proteinExistence type="predicted"/>
<dbReference type="SUPFAM" id="SSF81383">
    <property type="entry name" value="F-box domain"/>
    <property type="match status" value="1"/>
</dbReference>
<accession>A0A2K2CPR0</accession>
<reference evidence="4" key="3">
    <citation type="submission" date="2018-08" db="UniProtKB">
        <authorList>
            <consortium name="EnsemblPlants"/>
        </authorList>
    </citation>
    <scope>IDENTIFICATION</scope>
    <source>
        <strain evidence="4">cv. Bd21</strain>
    </source>
</reference>
<evidence type="ECO:0000313" key="5">
    <source>
        <dbReference type="Proteomes" id="UP000008810"/>
    </source>
</evidence>
<dbReference type="NCBIfam" id="TIGR01640">
    <property type="entry name" value="F_box_assoc_1"/>
    <property type="match status" value="1"/>
</dbReference>
<feature type="domain" description="F-box associated beta-propeller type 3" evidence="2">
    <location>
        <begin position="140"/>
        <end position="342"/>
    </location>
</feature>
<reference evidence="3 4" key="1">
    <citation type="journal article" date="2010" name="Nature">
        <title>Genome sequencing and analysis of the model grass Brachypodium distachyon.</title>
        <authorList>
            <consortium name="International Brachypodium Initiative"/>
        </authorList>
    </citation>
    <scope>NUCLEOTIDE SEQUENCE [LARGE SCALE GENOMIC DNA]</scope>
    <source>
        <strain evidence="3 4">Bd21</strain>
    </source>
</reference>
<dbReference type="EMBL" id="CM000883">
    <property type="protein sequence ID" value="PNT64016.1"/>
    <property type="molecule type" value="Genomic_DNA"/>
</dbReference>
<dbReference type="CDD" id="cd22157">
    <property type="entry name" value="F-box_AtFBW1-like"/>
    <property type="match status" value="1"/>
</dbReference>
<dbReference type="FunCoup" id="A0A2K2CPR0">
    <property type="interactions" value="1803"/>
</dbReference>
<dbReference type="InterPro" id="IPR050796">
    <property type="entry name" value="SCF_F-box_component"/>
</dbReference>
<dbReference type="InterPro" id="IPR013187">
    <property type="entry name" value="F-box-assoc_dom_typ3"/>
</dbReference>
<dbReference type="PANTHER" id="PTHR31672:SF13">
    <property type="entry name" value="F-BOX PROTEIN CPR30-LIKE"/>
    <property type="match status" value="1"/>
</dbReference>
<gene>
    <name evidence="3" type="ORF">BRADI_4g23565v3</name>
</gene>
<evidence type="ECO:0000313" key="4">
    <source>
        <dbReference type="EnsemblPlants" id="PNT64016"/>
    </source>
</evidence>
<dbReference type="Gramene" id="PNT64016">
    <property type="protein sequence ID" value="PNT64016"/>
    <property type="gene ID" value="BRADI_4g23565v3"/>
</dbReference>
<protein>
    <recommendedName>
        <fullName evidence="2">F-box associated beta-propeller type 3 domain-containing protein</fullName>
    </recommendedName>
</protein>
<organism evidence="3">
    <name type="scientific">Brachypodium distachyon</name>
    <name type="common">Purple false brome</name>
    <name type="synonym">Trachynia distachya</name>
    <dbReference type="NCBI Taxonomy" id="15368"/>
    <lineage>
        <taxon>Eukaryota</taxon>
        <taxon>Viridiplantae</taxon>
        <taxon>Streptophyta</taxon>
        <taxon>Embryophyta</taxon>
        <taxon>Tracheophyta</taxon>
        <taxon>Spermatophyta</taxon>
        <taxon>Magnoliopsida</taxon>
        <taxon>Liliopsida</taxon>
        <taxon>Poales</taxon>
        <taxon>Poaceae</taxon>
        <taxon>BOP clade</taxon>
        <taxon>Pooideae</taxon>
        <taxon>Stipodae</taxon>
        <taxon>Brachypodieae</taxon>
        <taxon>Brachypodium</taxon>
    </lineage>
</organism>
<dbReference type="InterPro" id="IPR036047">
    <property type="entry name" value="F-box-like_dom_sf"/>
</dbReference>
<evidence type="ECO:0000313" key="3">
    <source>
        <dbReference type="EMBL" id="PNT64016.1"/>
    </source>
</evidence>
<keyword evidence="5" id="KW-1185">Reference proteome</keyword>
<dbReference type="Proteomes" id="UP000008810">
    <property type="component" value="Chromosome 4"/>
</dbReference>
<evidence type="ECO:0000256" key="1">
    <source>
        <dbReference type="SAM" id="MobiDB-lite"/>
    </source>
</evidence>